<reference evidence="2" key="1">
    <citation type="journal article" date="2019" name="Int. J. Syst. Evol. Microbiol.">
        <title>The Global Catalogue of Microorganisms (GCM) 10K type strain sequencing project: providing services to taxonomists for standard genome sequencing and annotation.</title>
        <authorList>
            <consortium name="The Broad Institute Genomics Platform"/>
            <consortium name="The Broad Institute Genome Sequencing Center for Infectious Disease"/>
            <person name="Wu L."/>
            <person name="Ma J."/>
        </authorList>
    </citation>
    <scope>NUCLEOTIDE SEQUENCE [LARGE SCALE GENOMIC DNA]</scope>
    <source>
        <strain evidence="2">CCM 7043</strain>
    </source>
</reference>
<protein>
    <submittedName>
        <fullName evidence="1">Uncharacterized protein</fullName>
    </submittedName>
</protein>
<organism evidence="1 2">
    <name type="scientific">Promicromonospora aerolata</name>
    <dbReference type="NCBI Taxonomy" id="195749"/>
    <lineage>
        <taxon>Bacteria</taxon>
        <taxon>Bacillati</taxon>
        <taxon>Actinomycetota</taxon>
        <taxon>Actinomycetes</taxon>
        <taxon>Micrococcales</taxon>
        <taxon>Promicromonosporaceae</taxon>
        <taxon>Promicromonospora</taxon>
    </lineage>
</organism>
<dbReference type="Proteomes" id="UP001597338">
    <property type="component" value="Unassembled WGS sequence"/>
</dbReference>
<dbReference type="EMBL" id="JBHUHF010000001">
    <property type="protein sequence ID" value="MFD2025080.1"/>
    <property type="molecule type" value="Genomic_DNA"/>
</dbReference>
<accession>A0ABW4V2S2</accession>
<evidence type="ECO:0000313" key="1">
    <source>
        <dbReference type="EMBL" id="MFD2025080.1"/>
    </source>
</evidence>
<proteinExistence type="predicted"/>
<sequence>MFAGSHQCLTDTRAVRMTYTFARDRSEYGAFLTRMWQVIDPGTRLPAGPFRSELGQVDVCEYNEFSDDDFAKALEVLGRVHGDESISLVVVDPDPEEYHIRDLGHFPCFSVPTGDIGSSYWEAVSYEPQGDPGGAVLYADTFAIFGESGSWAVWGQRDGFVARVS</sequence>
<gene>
    <name evidence="1" type="ORF">ACFSL2_06105</name>
</gene>
<keyword evidence="2" id="KW-1185">Reference proteome</keyword>
<name>A0ABW4V2S2_9MICO</name>
<comment type="caution">
    <text evidence="1">The sequence shown here is derived from an EMBL/GenBank/DDBJ whole genome shotgun (WGS) entry which is preliminary data.</text>
</comment>
<dbReference type="RefSeq" id="WP_377196996.1">
    <property type="nucleotide sequence ID" value="NZ_JBHUHF010000001.1"/>
</dbReference>
<evidence type="ECO:0000313" key="2">
    <source>
        <dbReference type="Proteomes" id="UP001597338"/>
    </source>
</evidence>